<dbReference type="RefSeq" id="WP_343847891.1">
    <property type="nucleotide sequence ID" value="NZ_BAAAFI010000001.1"/>
</dbReference>
<accession>A0ABP3YAI8</accession>
<name>A0ABP3YAI8_9BACT</name>
<comment type="caution">
    <text evidence="2">The sequence shown here is derived from an EMBL/GenBank/DDBJ whole genome shotgun (WGS) entry which is preliminary data.</text>
</comment>
<keyword evidence="1" id="KW-0812">Transmembrane</keyword>
<dbReference type="Proteomes" id="UP001500469">
    <property type="component" value="Unassembled WGS sequence"/>
</dbReference>
<protein>
    <recommendedName>
        <fullName evidence="4">DUF3619 family protein</fullName>
    </recommendedName>
</protein>
<sequence length="103" mass="11798">MNMKREDQVKRVLDSLDGIQRAEAPKEGFSKIQQRLAGQRTLPLREESSGRGWLWIAASLALVLCSNIWVVSTQWTTETAPANVETYSEYPQLITDFNLYDHE</sequence>
<organism evidence="2 3">
    <name type="scientific">Algoriphagus jejuensis</name>
    <dbReference type="NCBI Taxonomy" id="419934"/>
    <lineage>
        <taxon>Bacteria</taxon>
        <taxon>Pseudomonadati</taxon>
        <taxon>Bacteroidota</taxon>
        <taxon>Cytophagia</taxon>
        <taxon>Cytophagales</taxon>
        <taxon>Cyclobacteriaceae</taxon>
        <taxon>Algoriphagus</taxon>
    </lineage>
</organism>
<evidence type="ECO:0000313" key="2">
    <source>
        <dbReference type="EMBL" id="GAA0877194.1"/>
    </source>
</evidence>
<keyword evidence="1" id="KW-0472">Membrane</keyword>
<keyword evidence="3" id="KW-1185">Reference proteome</keyword>
<feature type="transmembrane region" description="Helical" evidence="1">
    <location>
        <begin position="52"/>
        <end position="71"/>
    </location>
</feature>
<dbReference type="EMBL" id="BAAAFI010000001">
    <property type="protein sequence ID" value="GAA0877194.1"/>
    <property type="molecule type" value="Genomic_DNA"/>
</dbReference>
<keyword evidence="1" id="KW-1133">Transmembrane helix</keyword>
<evidence type="ECO:0008006" key="4">
    <source>
        <dbReference type="Google" id="ProtNLM"/>
    </source>
</evidence>
<reference evidence="3" key="1">
    <citation type="journal article" date="2019" name="Int. J. Syst. Evol. Microbiol.">
        <title>The Global Catalogue of Microorganisms (GCM) 10K type strain sequencing project: providing services to taxonomists for standard genome sequencing and annotation.</title>
        <authorList>
            <consortium name="The Broad Institute Genomics Platform"/>
            <consortium name="The Broad Institute Genome Sequencing Center for Infectious Disease"/>
            <person name="Wu L."/>
            <person name="Ma J."/>
        </authorList>
    </citation>
    <scope>NUCLEOTIDE SEQUENCE [LARGE SCALE GENOMIC DNA]</scope>
    <source>
        <strain evidence="3">JCM 16112</strain>
    </source>
</reference>
<evidence type="ECO:0000256" key="1">
    <source>
        <dbReference type="SAM" id="Phobius"/>
    </source>
</evidence>
<gene>
    <name evidence="2" type="ORF">GCM10009119_01620</name>
</gene>
<evidence type="ECO:0000313" key="3">
    <source>
        <dbReference type="Proteomes" id="UP001500469"/>
    </source>
</evidence>
<proteinExistence type="predicted"/>